<dbReference type="GO" id="GO:0015740">
    <property type="term" value="P:C4-dicarboxylate transport"/>
    <property type="evidence" value="ECO:0007669"/>
    <property type="project" value="TreeGrafter"/>
</dbReference>
<evidence type="ECO:0000259" key="9">
    <source>
        <dbReference type="Pfam" id="PF04290"/>
    </source>
</evidence>
<dbReference type="InterPro" id="IPR007387">
    <property type="entry name" value="TRAP_DctQ"/>
</dbReference>
<evidence type="ECO:0000256" key="6">
    <source>
        <dbReference type="ARBA" id="ARBA00022989"/>
    </source>
</evidence>
<dbReference type="GO" id="GO:0005886">
    <property type="term" value="C:plasma membrane"/>
    <property type="evidence" value="ECO:0007669"/>
    <property type="project" value="UniProtKB-SubCell"/>
</dbReference>
<accession>A0A645AFB9</accession>
<feature type="transmembrane region" description="Helical" evidence="8">
    <location>
        <begin position="50"/>
        <end position="74"/>
    </location>
</feature>
<proteinExistence type="predicted"/>
<dbReference type="GO" id="GO:0022857">
    <property type="term" value="F:transmembrane transporter activity"/>
    <property type="evidence" value="ECO:0007669"/>
    <property type="project" value="TreeGrafter"/>
</dbReference>
<evidence type="ECO:0000256" key="4">
    <source>
        <dbReference type="ARBA" id="ARBA00022519"/>
    </source>
</evidence>
<evidence type="ECO:0000256" key="2">
    <source>
        <dbReference type="ARBA" id="ARBA00022448"/>
    </source>
</evidence>
<dbReference type="AlphaFoldDB" id="A0A645AFB9"/>
<dbReference type="PANTHER" id="PTHR35011:SF5">
    <property type="entry name" value="SIALIC ACID TRAP TRANSPORTER SMALL PERMEASE PROTEIN SIAQ"/>
    <property type="match status" value="1"/>
</dbReference>
<protein>
    <recommendedName>
        <fullName evidence="9">Tripartite ATP-independent periplasmic transporters DctQ component domain-containing protein</fullName>
    </recommendedName>
</protein>
<feature type="transmembrane region" description="Helical" evidence="8">
    <location>
        <begin position="126"/>
        <end position="144"/>
    </location>
</feature>
<keyword evidence="2" id="KW-0813">Transport</keyword>
<keyword evidence="3" id="KW-1003">Cell membrane</keyword>
<evidence type="ECO:0000256" key="8">
    <source>
        <dbReference type="SAM" id="Phobius"/>
    </source>
</evidence>
<dbReference type="EMBL" id="VSSQ01012569">
    <property type="protein sequence ID" value="MPM49533.1"/>
    <property type="molecule type" value="Genomic_DNA"/>
</dbReference>
<evidence type="ECO:0000256" key="1">
    <source>
        <dbReference type="ARBA" id="ARBA00004429"/>
    </source>
</evidence>
<sequence>MKKLIELLVRIQETLGMVLLSIFFLAILAQITARYLAIPLLWTEEVANYAFIWAVFMGASVMVHYKAHFAFTFFSDRFRGRKGAAYDVFISAVLLCFTVPMTLYGSTVVTEFWDYNWITLTWVKMGYTWLCLPITGGAMTLYLAGHIVEDIRILTSGEAAS</sequence>
<keyword evidence="4" id="KW-0997">Cell inner membrane</keyword>
<name>A0A645AFB9_9ZZZZ</name>
<evidence type="ECO:0000256" key="5">
    <source>
        <dbReference type="ARBA" id="ARBA00022692"/>
    </source>
</evidence>
<reference evidence="10" key="1">
    <citation type="submission" date="2019-08" db="EMBL/GenBank/DDBJ databases">
        <authorList>
            <person name="Kucharzyk K."/>
            <person name="Murdoch R.W."/>
            <person name="Higgins S."/>
            <person name="Loffler F."/>
        </authorList>
    </citation>
    <scope>NUCLEOTIDE SEQUENCE</scope>
</reference>
<keyword evidence="7 8" id="KW-0472">Membrane</keyword>
<keyword evidence="5 8" id="KW-0812">Transmembrane</keyword>
<keyword evidence="6 8" id="KW-1133">Transmembrane helix</keyword>
<feature type="transmembrane region" description="Helical" evidence="8">
    <location>
        <begin position="15"/>
        <end position="38"/>
    </location>
</feature>
<feature type="transmembrane region" description="Helical" evidence="8">
    <location>
        <begin position="86"/>
        <end position="106"/>
    </location>
</feature>
<comment type="caution">
    <text evidence="10">The sequence shown here is derived from an EMBL/GenBank/DDBJ whole genome shotgun (WGS) entry which is preliminary data.</text>
</comment>
<comment type="subcellular location">
    <subcellularLocation>
        <location evidence="1">Cell inner membrane</location>
        <topology evidence="1">Multi-pass membrane protein</topology>
    </subcellularLocation>
</comment>
<organism evidence="10">
    <name type="scientific">bioreactor metagenome</name>
    <dbReference type="NCBI Taxonomy" id="1076179"/>
    <lineage>
        <taxon>unclassified sequences</taxon>
        <taxon>metagenomes</taxon>
        <taxon>ecological metagenomes</taxon>
    </lineage>
</organism>
<dbReference type="Pfam" id="PF04290">
    <property type="entry name" value="DctQ"/>
    <property type="match status" value="1"/>
</dbReference>
<evidence type="ECO:0000313" key="10">
    <source>
        <dbReference type="EMBL" id="MPM49533.1"/>
    </source>
</evidence>
<evidence type="ECO:0000256" key="7">
    <source>
        <dbReference type="ARBA" id="ARBA00023136"/>
    </source>
</evidence>
<evidence type="ECO:0000256" key="3">
    <source>
        <dbReference type="ARBA" id="ARBA00022475"/>
    </source>
</evidence>
<feature type="domain" description="Tripartite ATP-independent periplasmic transporters DctQ component" evidence="9">
    <location>
        <begin position="24"/>
        <end position="152"/>
    </location>
</feature>
<dbReference type="InterPro" id="IPR055348">
    <property type="entry name" value="DctQ"/>
</dbReference>
<gene>
    <name evidence="10" type="ORF">SDC9_96263</name>
</gene>
<dbReference type="PANTHER" id="PTHR35011">
    <property type="entry name" value="2,3-DIKETO-L-GULONATE TRAP TRANSPORTER SMALL PERMEASE PROTEIN YIAM"/>
    <property type="match status" value="1"/>
</dbReference>